<dbReference type="PROSITE" id="PS00901">
    <property type="entry name" value="CYS_SYNTHASE"/>
    <property type="match status" value="1"/>
</dbReference>
<dbReference type="RefSeq" id="WP_136821111.1">
    <property type="nucleotide sequence ID" value="NZ_BMJX01000003.1"/>
</dbReference>
<dbReference type="NCBIfam" id="TIGR03945">
    <property type="entry name" value="PLP_SbnA_fam"/>
    <property type="match status" value="1"/>
</dbReference>
<comment type="caution">
    <text evidence="10">The sequence shown here is derived from an EMBL/GenBank/DDBJ whole genome shotgun (WGS) entry which is preliminary data.</text>
</comment>
<comment type="subunit">
    <text evidence="4">Homodimer.</text>
</comment>
<dbReference type="InterPro" id="IPR036052">
    <property type="entry name" value="TrpB-like_PALP_sf"/>
</dbReference>
<sequence>MIKNKTMEGILSLIGNTPLVHLENIFAEYNFEFYGKMEMQNPGGSIKDRTSYRIITHAFQEGKISSDTVIIESTSGNMGIGLAQVCLYYGLKLILVVDPHINAQATRLLETYGAEFVVVTEHDGKGGYLKTRLKKVEELLAKYPNSFNPNQYHNHDNPLAHRQTINEIHESLGYFPDYILIPTSTCGTLMGFAKELHRQKAKTKVIAVDSVGSVIFDDIPQLRRIPGMGSSQHSHFLDQNLIDQVIHIHDEECITGCHELLKKESILAGGSSGAIISAIEKIANKIERKASVVGIFADRGERYLDTIYNKEWISRYFPHTVKIKNV</sequence>
<dbReference type="Gene3D" id="3.40.50.1100">
    <property type="match status" value="2"/>
</dbReference>
<dbReference type="OrthoDB" id="9808024at2"/>
<dbReference type="Pfam" id="PF00291">
    <property type="entry name" value="PALP"/>
    <property type="match status" value="1"/>
</dbReference>
<organism evidence="10 11">
    <name type="scientific">Sphingobacterium alkalisoli</name>
    <dbReference type="NCBI Taxonomy" id="1874115"/>
    <lineage>
        <taxon>Bacteria</taxon>
        <taxon>Pseudomonadati</taxon>
        <taxon>Bacteroidota</taxon>
        <taxon>Sphingobacteriia</taxon>
        <taxon>Sphingobacteriales</taxon>
        <taxon>Sphingobacteriaceae</taxon>
        <taxon>Sphingobacterium</taxon>
    </lineage>
</organism>
<protein>
    <recommendedName>
        <fullName evidence="6">N-(2-amino-2-carboxyethyl)-L-glutamate synthase</fullName>
        <ecNumber evidence="5">2.5.1.140</ecNumber>
    </recommendedName>
</protein>
<keyword evidence="11" id="KW-1185">Reference proteome</keyword>
<evidence type="ECO:0000259" key="9">
    <source>
        <dbReference type="Pfam" id="PF00291"/>
    </source>
</evidence>
<evidence type="ECO:0000256" key="6">
    <source>
        <dbReference type="ARBA" id="ARBA00016985"/>
    </source>
</evidence>
<dbReference type="GO" id="GO:0006535">
    <property type="term" value="P:cysteine biosynthetic process from serine"/>
    <property type="evidence" value="ECO:0007669"/>
    <property type="project" value="InterPro"/>
</dbReference>
<gene>
    <name evidence="10" type="primary">sbnA</name>
    <name evidence="10" type="ORF">FAZ19_12845</name>
</gene>
<dbReference type="CDD" id="cd01561">
    <property type="entry name" value="CBS_like"/>
    <property type="match status" value="1"/>
</dbReference>
<reference evidence="10 11" key="1">
    <citation type="submission" date="2019-04" db="EMBL/GenBank/DDBJ databases">
        <title>Sphingobacterium olei sp. nov., isolated from oil-contaminated soil.</title>
        <authorList>
            <person name="Liu B."/>
        </authorList>
    </citation>
    <scope>NUCLEOTIDE SEQUENCE [LARGE SCALE GENOMIC DNA]</scope>
    <source>
        <strain evidence="10 11">Y3L14</strain>
    </source>
</reference>
<dbReference type="InterPro" id="IPR023927">
    <property type="entry name" value="SbnA"/>
</dbReference>
<name>A0A4U0H6K7_9SPHI</name>
<dbReference type="EC" id="2.5.1.140" evidence="5"/>
<comment type="pathway">
    <text evidence="2">Siderophore biosynthesis.</text>
</comment>
<proteinExistence type="inferred from homology"/>
<dbReference type="Proteomes" id="UP000309872">
    <property type="component" value="Unassembled WGS sequence"/>
</dbReference>
<dbReference type="EMBL" id="SUKA01000003">
    <property type="protein sequence ID" value="TJY65982.1"/>
    <property type="molecule type" value="Genomic_DNA"/>
</dbReference>
<evidence type="ECO:0000313" key="10">
    <source>
        <dbReference type="EMBL" id="TJY65982.1"/>
    </source>
</evidence>
<comment type="similarity">
    <text evidence="3">Belongs to the cysteine synthase/cystathionine beta-synthase family. SbnA subfamily.</text>
</comment>
<evidence type="ECO:0000256" key="1">
    <source>
        <dbReference type="ARBA" id="ARBA00001933"/>
    </source>
</evidence>
<keyword evidence="7" id="KW-0808">Transferase</keyword>
<evidence type="ECO:0000256" key="8">
    <source>
        <dbReference type="ARBA" id="ARBA00022898"/>
    </source>
</evidence>
<evidence type="ECO:0000256" key="7">
    <source>
        <dbReference type="ARBA" id="ARBA00022679"/>
    </source>
</evidence>
<evidence type="ECO:0000256" key="4">
    <source>
        <dbReference type="ARBA" id="ARBA00011738"/>
    </source>
</evidence>
<dbReference type="InterPro" id="IPR001926">
    <property type="entry name" value="TrpB-like_PALP"/>
</dbReference>
<dbReference type="GO" id="GO:0016765">
    <property type="term" value="F:transferase activity, transferring alkyl or aryl (other than methyl) groups"/>
    <property type="evidence" value="ECO:0007669"/>
    <property type="project" value="UniProtKB-ARBA"/>
</dbReference>
<keyword evidence="8" id="KW-0663">Pyridoxal phosphate</keyword>
<dbReference type="AlphaFoldDB" id="A0A4U0H6K7"/>
<evidence type="ECO:0000256" key="3">
    <source>
        <dbReference type="ARBA" id="ARBA00008519"/>
    </source>
</evidence>
<evidence type="ECO:0000256" key="5">
    <source>
        <dbReference type="ARBA" id="ARBA00012331"/>
    </source>
</evidence>
<comment type="cofactor">
    <cofactor evidence="1">
        <name>pyridoxal 5'-phosphate</name>
        <dbReference type="ChEBI" id="CHEBI:597326"/>
    </cofactor>
</comment>
<evidence type="ECO:0000256" key="2">
    <source>
        <dbReference type="ARBA" id="ARBA00004924"/>
    </source>
</evidence>
<feature type="domain" description="Tryptophan synthase beta chain-like PALP" evidence="9">
    <location>
        <begin position="11"/>
        <end position="297"/>
    </location>
</feature>
<accession>A0A4U0H6K7</accession>
<evidence type="ECO:0000313" key="11">
    <source>
        <dbReference type="Proteomes" id="UP000309872"/>
    </source>
</evidence>
<dbReference type="SUPFAM" id="SSF53686">
    <property type="entry name" value="Tryptophan synthase beta subunit-like PLP-dependent enzymes"/>
    <property type="match status" value="1"/>
</dbReference>
<dbReference type="InterPro" id="IPR001216">
    <property type="entry name" value="P-phosphate_BS"/>
</dbReference>
<dbReference type="PANTHER" id="PTHR10314">
    <property type="entry name" value="CYSTATHIONINE BETA-SYNTHASE"/>
    <property type="match status" value="1"/>
</dbReference>
<dbReference type="InterPro" id="IPR050214">
    <property type="entry name" value="Cys_Synth/Cystath_Beta-Synth"/>
</dbReference>